<sequence length="297" mass="32600">MADDLHDMTVFVRVVDAGSLSAAARQLNASLSVVSRRLSRLEDRLGVRLLNRTTRSLALTDEGDRFYRRCGQILADLADAELEASHGSQAVRGRLRVTATVAFGRKRLAPILYEFQQQYPDVQVHLDASDVIANLVDAGYDLAIRVGTLQDSSLIARQIAPNYRVIVAAPAYLEKRGRPATIADLAGHDAILFGSALDDHWYFADGQGVRVASSLSCNDGEIAHEWALRGAGLVIKSIWDVAEDIEAGNLEIVLPDMALPASPIHAVFPHRRHVAAKVRLCVDFIAQRLREQMTFTP</sequence>
<dbReference type="PROSITE" id="PS50931">
    <property type="entry name" value="HTH_LYSR"/>
    <property type="match status" value="1"/>
</dbReference>
<dbReference type="EMBL" id="CP024199">
    <property type="protein sequence ID" value="AUG53640.1"/>
    <property type="molecule type" value="Genomic_DNA"/>
</dbReference>
<evidence type="ECO:0000259" key="5">
    <source>
        <dbReference type="PROSITE" id="PS50931"/>
    </source>
</evidence>
<name>A0A2N3KRJ6_9PROT</name>
<dbReference type="KEGG" id="thac:CSC3H3_13640"/>
<dbReference type="GO" id="GO:0043565">
    <property type="term" value="F:sequence-specific DNA binding"/>
    <property type="evidence" value="ECO:0007669"/>
    <property type="project" value="TreeGrafter"/>
</dbReference>
<dbReference type="Gene3D" id="1.10.10.10">
    <property type="entry name" value="Winged helix-like DNA-binding domain superfamily/Winged helix DNA-binding domain"/>
    <property type="match status" value="1"/>
</dbReference>
<reference evidence="7 9" key="1">
    <citation type="submission" date="2017-09" db="EMBL/GenBank/DDBJ databases">
        <title>Biodiversity and function of Thalassospira species in the particle-attached aromatic-hydrocarbon-degrading consortia from the surface seawater of the South China Sea.</title>
        <authorList>
            <person name="Dong C."/>
            <person name="Liu R."/>
            <person name="Shao Z."/>
        </authorList>
    </citation>
    <scope>NUCLEOTIDE SEQUENCE [LARGE SCALE GENOMIC DNA]</scope>
    <source>
        <strain evidence="7 9">CSC1P2</strain>
    </source>
</reference>
<dbReference type="PANTHER" id="PTHR30537:SF5">
    <property type="entry name" value="HTH-TYPE TRANSCRIPTIONAL ACTIVATOR TTDR-RELATED"/>
    <property type="match status" value="1"/>
</dbReference>
<dbReference type="Proteomes" id="UP000233458">
    <property type="component" value="Chromosome"/>
</dbReference>
<evidence type="ECO:0000313" key="9">
    <source>
        <dbReference type="Proteomes" id="UP000233597"/>
    </source>
</evidence>
<keyword evidence="8" id="KW-1185">Reference proteome</keyword>
<dbReference type="InterPro" id="IPR058163">
    <property type="entry name" value="LysR-type_TF_proteobact-type"/>
</dbReference>
<evidence type="ECO:0000256" key="2">
    <source>
        <dbReference type="ARBA" id="ARBA00023015"/>
    </source>
</evidence>
<organism evidence="7 9">
    <name type="scientific">Thalassospira marina</name>
    <dbReference type="NCBI Taxonomy" id="2048283"/>
    <lineage>
        <taxon>Bacteria</taxon>
        <taxon>Pseudomonadati</taxon>
        <taxon>Pseudomonadota</taxon>
        <taxon>Alphaproteobacteria</taxon>
        <taxon>Rhodospirillales</taxon>
        <taxon>Thalassospiraceae</taxon>
        <taxon>Thalassospira</taxon>
    </lineage>
</organism>
<dbReference type="FunFam" id="3.40.190.290:FF:000001">
    <property type="entry name" value="Transcriptional regulator, LysR family"/>
    <property type="match status" value="1"/>
</dbReference>
<evidence type="ECO:0000313" key="7">
    <source>
        <dbReference type="EMBL" id="PKR53172.1"/>
    </source>
</evidence>
<dbReference type="RefSeq" id="WP_101268335.1">
    <property type="nucleotide sequence ID" value="NZ_CP024199.1"/>
</dbReference>
<dbReference type="InterPro" id="IPR036390">
    <property type="entry name" value="WH_DNA-bd_sf"/>
</dbReference>
<keyword evidence="4" id="KW-0804">Transcription</keyword>
<keyword evidence="3" id="KW-0238">DNA-binding</keyword>
<evidence type="ECO:0000256" key="4">
    <source>
        <dbReference type="ARBA" id="ARBA00023163"/>
    </source>
</evidence>
<keyword evidence="2" id="KW-0805">Transcription regulation</keyword>
<dbReference type="EMBL" id="NWTK01000010">
    <property type="protein sequence ID" value="PKR53172.1"/>
    <property type="molecule type" value="Genomic_DNA"/>
</dbReference>
<dbReference type="FunFam" id="1.10.10.10:FF:000001">
    <property type="entry name" value="LysR family transcriptional regulator"/>
    <property type="match status" value="1"/>
</dbReference>
<dbReference type="CDD" id="cd08422">
    <property type="entry name" value="PBP2_CrgA_like"/>
    <property type="match status" value="1"/>
</dbReference>
<dbReference type="Pfam" id="PF03466">
    <property type="entry name" value="LysR_substrate"/>
    <property type="match status" value="1"/>
</dbReference>
<dbReference type="Gene3D" id="3.40.190.290">
    <property type="match status" value="1"/>
</dbReference>
<dbReference type="AlphaFoldDB" id="A0A2N3KRJ6"/>
<dbReference type="GO" id="GO:0006351">
    <property type="term" value="P:DNA-templated transcription"/>
    <property type="evidence" value="ECO:0007669"/>
    <property type="project" value="TreeGrafter"/>
</dbReference>
<evidence type="ECO:0000313" key="6">
    <source>
        <dbReference type="EMBL" id="AUG53640.1"/>
    </source>
</evidence>
<evidence type="ECO:0000256" key="3">
    <source>
        <dbReference type="ARBA" id="ARBA00023125"/>
    </source>
</evidence>
<dbReference type="Pfam" id="PF00126">
    <property type="entry name" value="HTH_1"/>
    <property type="match status" value="1"/>
</dbReference>
<dbReference type="OrthoDB" id="9812435at2"/>
<proteinExistence type="inferred from homology"/>
<dbReference type="InterPro" id="IPR005119">
    <property type="entry name" value="LysR_subst-bd"/>
</dbReference>
<evidence type="ECO:0000313" key="8">
    <source>
        <dbReference type="Proteomes" id="UP000233458"/>
    </source>
</evidence>
<dbReference type="Proteomes" id="UP000233597">
    <property type="component" value="Unassembled WGS sequence"/>
</dbReference>
<evidence type="ECO:0000256" key="1">
    <source>
        <dbReference type="ARBA" id="ARBA00009437"/>
    </source>
</evidence>
<gene>
    <name evidence="7" type="ORF">COO20_16025</name>
    <name evidence="6" type="ORF">CSC3H3_13640</name>
</gene>
<dbReference type="InterPro" id="IPR036388">
    <property type="entry name" value="WH-like_DNA-bd_sf"/>
</dbReference>
<dbReference type="InterPro" id="IPR000847">
    <property type="entry name" value="LysR_HTH_N"/>
</dbReference>
<comment type="similarity">
    <text evidence="1">Belongs to the LysR transcriptional regulatory family.</text>
</comment>
<dbReference type="PANTHER" id="PTHR30537">
    <property type="entry name" value="HTH-TYPE TRANSCRIPTIONAL REGULATOR"/>
    <property type="match status" value="1"/>
</dbReference>
<feature type="domain" description="HTH lysR-type" evidence="5">
    <location>
        <begin position="3"/>
        <end position="60"/>
    </location>
</feature>
<dbReference type="SUPFAM" id="SSF46785">
    <property type="entry name" value="Winged helix' DNA-binding domain"/>
    <property type="match status" value="1"/>
</dbReference>
<dbReference type="SUPFAM" id="SSF53850">
    <property type="entry name" value="Periplasmic binding protein-like II"/>
    <property type="match status" value="1"/>
</dbReference>
<reference evidence="6 8" key="2">
    <citation type="submission" date="2017-10" db="EMBL/GenBank/DDBJ databases">
        <title>Biodiversity and function of Thalassospira species in the particle-attached aromatic-hydrocarbon-degrading consortia from the surface seawater of the China South Sea.</title>
        <authorList>
            <person name="Dong C."/>
            <person name="Liu R."/>
            <person name="Shao Z."/>
        </authorList>
    </citation>
    <scope>NUCLEOTIDE SEQUENCE [LARGE SCALE GENOMIC DNA]</scope>
    <source>
        <strain evidence="6 8">CSC3H3</strain>
    </source>
</reference>
<protein>
    <submittedName>
        <fullName evidence="7">LysR family transcriptional regulator</fullName>
    </submittedName>
</protein>
<dbReference type="GO" id="GO:0003700">
    <property type="term" value="F:DNA-binding transcription factor activity"/>
    <property type="evidence" value="ECO:0007669"/>
    <property type="project" value="InterPro"/>
</dbReference>
<accession>A0A2N3KRJ6</accession>